<sequence>MLQNTSAIRITRLARERELDLIFLSSTQYFQPGVSLISLPYDRRNYSLKSLKPVELDYTESIPSDCNRTEGALVLVHGLLGFKRNWSSLSKAFSRDLKRPVYAVDVLNHGTSPHAEPMDYLHMAADILHFIEKLGLSKISLLGHSMGGKAAMTLALDQNLPSGLLENLIVVDISPVKGKVSRTTISYIEAMRRIEALNLTGPNVRKEADKLLVDVEKDPSTRAFLLSTLISPSSESESARFRVPLDILSKSIPDIGSFPYDPGEVTYTGRTLLLKGKYIMFRFVNDDNIAIFRRFFPNSRLEVLDTGHWELTISLNRPNDFKDVVVNFIKSSETMPDA</sequence>
<gene>
    <name evidence="4" type="ORF">C8R41DRAFT_749044</name>
</gene>
<accession>A0ABQ8W217</accession>
<evidence type="ECO:0000259" key="3">
    <source>
        <dbReference type="Pfam" id="PF00561"/>
    </source>
</evidence>
<dbReference type="PANTHER" id="PTHR46118">
    <property type="entry name" value="PROTEIN ABHD11"/>
    <property type="match status" value="1"/>
</dbReference>
<dbReference type="EMBL" id="JANVFT010000002">
    <property type="protein sequence ID" value="KAJ4501250.1"/>
    <property type="molecule type" value="Genomic_DNA"/>
</dbReference>
<dbReference type="Proteomes" id="UP001150217">
    <property type="component" value="Unassembled WGS sequence"/>
</dbReference>
<dbReference type="InterPro" id="IPR000073">
    <property type="entry name" value="AB_hydrolase_1"/>
</dbReference>
<keyword evidence="5" id="KW-1185">Reference proteome</keyword>
<feature type="domain" description="AB hydrolase-1" evidence="3">
    <location>
        <begin position="72"/>
        <end position="161"/>
    </location>
</feature>
<comment type="similarity">
    <text evidence="1">Belongs to the AB hydrolase superfamily.</text>
</comment>
<comment type="caution">
    <text evidence="4">The sequence shown here is derived from an EMBL/GenBank/DDBJ whole genome shotgun (WGS) entry which is preliminary data.</text>
</comment>
<evidence type="ECO:0000313" key="5">
    <source>
        <dbReference type="Proteomes" id="UP001150217"/>
    </source>
</evidence>
<evidence type="ECO:0000256" key="1">
    <source>
        <dbReference type="ARBA" id="ARBA00008645"/>
    </source>
</evidence>
<name>A0ABQ8W217_9AGAR</name>
<dbReference type="InterPro" id="IPR029058">
    <property type="entry name" value="AB_hydrolase_fold"/>
</dbReference>
<evidence type="ECO:0000256" key="2">
    <source>
        <dbReference type="ARBA" id="ARBA00022801"/>
    </source>
</evidence>
<dbReference type="PANTHER" id="PTHR46118:SF4">
    <property type="entry name" value="PROTEIN ABHD11"/>
    <property type="match status" value="1"/>
</dbReference>
<protein>
    <submittedName>
        <fullName evidence="4">Alpha/Beta hydrolase protein</fullName>
    </submittedName>
</protein>
<keyword evidence="2 4" id="KW-0378">Hydrolase</keyword>
<organism evidence="4 5">
    <name type="scientific">Lentinula lateritia</name>
    <dbReference type="NCBI Taxonomy" id="40482"/>
    <lineage>
        <taxon>Eukaryota</taxon>
        <taxon>Fungi</taxon>
        <taxon>Dikarya</taxon>
        <taxon>Basidiomycota</taxon>
        <taxon>Agaricomycotina</taxon>
        <taxon>Agaricomycetes</taxon>
        <taxon>Agaricomycetidae</taxon>
        <taxon>Agaricales</taxon>
        <taxon>Marasmiineae</taxon>
        <taxon>Omphalotaceae</taxon>
        <taxon>Lentinula</taxon>
    </lineage>
</organism>
<dbReference type="Pfam" id="PF00561">
    <property type="entry name" value="Abhydrolase_1"/>
    <property type="match status" value="1"/>
</dbReference>
<dbReference type="GO" id="GO:0016787">
    <property type="term" value="F:hydrolase activity"/>
    <property type="evidence" value="ECO:0007669"/>
    <property type="project" value="UniProtKB-KW"/>
</dbReference>
<reference evidence="4" key="1">
    <citation type="submission" date="2022-08" db="EMBL/GenBank/DDBJ databases">
        <title>A Global Phylogenomic Analysis of the Shiitake Genus Lentinula.</title>
        <authorList>
            <consortium name="DOE Joint Genome Institute"/>
            <person name="Sierra-Patev S."/>
            <person name="Min B."/>
            <person name="Naranjo-Ortiz M."/>
            <person name="Looney B."/>
            <person name="Konkel Z."/>
            <person name="Slot J.C."/>
            <person name="Sakamoto Y."/>
            <person name="Steenwyk J.L."/>
            <person name="Rokas A."/>
            <person name="Carro J."/>
            <person name="Camarero S."/>
            <person name="Ferreira P."/>
            <person name="Molpeceres G."/>
            <person name="Ruiz-Duenas F.J."/>
            <person name="Serrano A."/>
            <person name="Henrissat B."/>
            <person name="Drula E."/>
            <person name="Hughes K.W."/>
            <person name="Mata J.L."/>
            <person name="Ishikawa N.K."/>
            <person name="Vargas-Isla R."/>
            <person name="Ushijima S."/>
            <person name="Smith C.A."/>
            <person name="Ahrendt S."/>
            <person name="Andreopoulos W."/>
            <person name="He G."/>
            <person name="Labutti K."/>
            <person name="Lipzen A."/>
            <person name="Ng V."/>
            <person name="Riley R."/>
            <person name="Sandor L."/>
            <person name="Barry K."/>
            <person name="Martinez A.T."/>
            <person name="Xiao Y."/>
            <person name="Gibbons J.G."/>
            <person name="Terashima K."/>
            <person name="Grigoriev I.V."/>
            <person name="Hibbett D.S."/>
        </authorList>
    </citation>
    <scope>NUCLEOTIDE SEQUENCE</scope>
    <source>
        <strain evidence="4">RHP3577 ss4</strain>
    </source>
</reference>
<dbReference type="Gene3D" id="3.40.50.1820">
    <property type="entry name" value="alpha/beta hydrolase"/>
    <property type="match status" value="1"/>
</dbReference>
<dbReference type="SUPFAM" id="SSF53474">
    <property type="entry name" value="alpha/beta-Hydrolases"/>
    <property type="match status" value="1"/>
</dbReference>
<evidence type="ECO:0000313" key="4">
    <source>
        <dbReference type="EMBL" id="KAJ4501250.1"/>
    </source>
</evidence>
<proteinExistence type="inferred from homology"/>